<dbReference type="SUPFAM" id="SSF51338">
    <property type="entry name" value="Composite domain of metallo-dependent hydrolases"/>
    <property type="match status" value="1"/>
</dbReference>
<evidence type="ECO:0000313" key="4">
    <source>
        <dbReference type="Proteomes" id="UP001259572"/>
    </source>
</evidence>
<accession>A0ABU3Q8S7</accession>
<evidence type="ECO:0000313" key="3">
    <source>
        <dbReference type="EMBL" id="MDT9599813.1"/>
    </source>
</evidence>
<dbReference type="InterPro" id="IPR032466">
    <property type="entry name" value="Metal_Hydrolase"/>
</dbReference>
<dbReference type="InterPro" id="IPR013108">
    <property type="entry name" value="Amidohydro_3"/>
</dbReference>
<dbReference type="PANTHER" id="PTHR11647">
    <property type="entry name" value="HYDRANTOINASE/DIHYDROPYRIMIDINASE FAMILY MEMBER"/>
    <property type="match status" value="1"/>
</dbReference>
<protein>
    <submittedName>
        <fullName evidence="3">D-aminoacylase</fullName>
        <ecNumber evidence="3">3.5.1.-</ecNumber>
    </submittedName>
</protein>
<evidence type="ECO:0000259" key="2">
    <source>
        <dbReference type="Pfam" id="PF07969"/>
    </source>
</evidence>
<dbReference type="SUPFAM" id="SSF51556">
    <property type="entry name" value="Metallo-dependent hydrolases"/>
    <property type="match status" value="1"/>
</dbReference>
<dbReference type="Gene3D" id="2.30.40.10">
    <property type="entry name" value="Urease, subunit C, domain 1"/>
    <property type="match status" value="1"/>
</dbReference>
<dbReference type="GO" id="GO:0016787">
    <property type="term" value="F:hydrolase activity"/>
    <property type="evidence" value="ECO:0007669"/>
    <property type="project" value="UniProtKB-KW"/>
</dbReference>
<keyword evidence="1" id="KW-0732">Signal</keyword>
<proteinExistence type="predicted"/>
<dbReference type="PANTHER" id="PTHR11647:SF1">
    <property type="entry name" value="COLLAPSIN RESPONSE MEDIATOR PROTEIN"/>
    <property type="match status" value="1"/>
</dbReference>
<feature type="signal peptide" evidence="1">
    <location>
        <begin position="1"/>
        <end position="23"/>
    </location>
</feature>
<comment type="caution">
    <text evidence="3">The sequence shown here is derived from an EMBL/GenBank/DDBJ whole genome shotgun (WGS) entry which is preliminary data.</text>
</comment>
<dbReference type="RefSeq" id="WP_315726912.1">
    <property type="nucleotide sequence ID" value="NZ_JAVUPU010000006.1"/>
</dbReference>
<feature type="chain" id="PRO_5045371801" evidence="1">
    <location>
        <begin position="24"/>
        <end position="540"/>
    </location>
</feature>
<gene>
    <name evidence="3" type="ORF">RQX22_12700</name>
</gene>
<sequence>MIRSVLKAALCAGVALAGAAASAETYDILIKGGNVIDGTGKPGFAADVGIRAGRIAFVGTAADATAPVTIDARGLAVAPGFIDAHNHMPEEAPTAKAPFLDEQFLTQGVTTVVAGPDGRFSPNQLRPVLDAMKTKGSGTNYACYIGGNGIREDVIGGANRAPTAAELDRMKALVREGMEMGCVGLSTGLMYEPAMFSKTDEIVAMAKEVTPYDGTYDSHTRNPVKDMVGSEKEAIDIGLAARIPPKLGHLKAVGLGNKGRIGDVVSLVEAARAQGVDAVADQYPYDGAATAPLAYAIIFPGSPPGAPLSLAQVQAKLREAIADPAKKAAVRAATNNGVDGGFSWVKAVGYGSMRIVDSPDDPALVDKNLQLLADSRKQDPFDLLAELVLNSKSDVLMTLGSIDEADVQKLMVQPWVMIASDGTPMSYSPHPRSTGSFTRVLGHYSRDLKLFPLEEAVRKMTSLPADHLRLYDRGRIAEGKVADIAIFDPKTVRDRSTYVQPNLLSEGMVHVLVNGQPVIRDGKVTGTAPGTFVARQKKGG</sequence>
<dbReference type="CDD" id="cd01297">
    <property type="entry name" value="D-aminoacylase"/>
    <property type="match status" value="1"/>
</dbReference>
<dbReference type="Pfam" id="PF07969">
    <property type="entry name" value="Amidohydro_3"/>
    <property type="match status" value="1"/>
</dbReference>
<dbReference type="EC" id="3.5.1.-" evidence="3"/>
<organism evidence="3 4">
    <name type="scientific">Sphingosinicella rhizophila</name>
    <dbReference type="NCBI Taxonomy" id="3050082"/>
    <lineage>
        <taxon>Bacteria</taxon>
        <taxon>Pseudomonadati</taxon>
        <taxon>Pseudomonadota</taxon>
        <taxon>Alphaproteobacteria</taxon>
        <taxon>Sphingomonadales</taxon>
        <taxon>Sphingosinicellaceae</taxon>
        <taxon>Sphingosinicella</taxon>
    </lineage>
</organism>
<evidence type="ECO:0000256" key="1">
    <source>
        <dbReference type="SAM" id="SignalP"/>
    </source>
</evidence>
<dbReference type="InterPro" id="IPR011059">
    <property type="entry name" value="Metal-dep_hydrolase_composite"/>
</dbReference>
<keyword evidence="4" id="KW-1185">Reference proteome</keyword>
<keyword evidence="3" id="KW-0378">Hydrolase</keyword>
<dbReference type="Gene3D" id="3.20.20.140">
    <property type="entry name" value="Metal-dependent hydrolases"/>
    <property type="match status" value="2"/>
</dbReference>
<dbReference type="EMBL" id="JAVUPU010000006">
    <property type="protein sequence ID" value="MDT9599813.1"/>
    <property type="molecule type" value="Genomic_DNA"/>
</dbReference>
<dbReference type="InterPro" id="IPR050378">
    <property type="entry name" value="Metallo-dep_Hydrolases_sf"/>
</dbReference>
<feature type="domain" description="Amidohydrolase 3" evidence="2">
    <location>
        <begin position="406"/>
        <end position="519"/>
    </location>
</feature>
<dbReference type="Proteomes" id="UP001259572">
    <property type="component" value="Unassembled WGS sequence"/>
</dbReference>
<reference evidence="3 4" key="1">
    <citation type="submission" date="2023-05" db="EMBL/GenBank/DDBJ databases">
        <authorList>
            <person name="Guo Y."/>
        </authorList>
    </citation>
    <scope>NUCLEOTIDE SEQUENCE [LARGE SCALE GENOMIC DNA]</scope>
    <source>
        <strain evidence="3 4">GR2756</strain>
    </source>
</reference>
<name>A0ABU3Q8S7_9SPHN</name>